<comment type="caution">
    <text evidence="1">The sequence shown here is derived from an EMBL/GenBank/DDBJ whole genome shotgun (WGS) entry which is preliminary data.</text>
</comment>
<dbReference type="AlphaFoldDB" id="K2A315"/>
<gene>
    <name evidence="1" type="ORF">ACD_71C00142G0004</name>
</gene>
<sequence>MTTRSGYNFAVFEKSQHMVGNSLETTDKLLTEAKKRIVSWLSFNQTTYSMGQLQKPISKSTTPAPIFFRP</sequence>
<organism evidence="1">
    <name type="scientific">uncultured bacterium</name>
    <name type="common">gcode 4</name>
    <dbReference type="NCBI Taxonomy" id="1234023"/>
    <lineage>
        <taxon>Bacteria</taxon>
        <taxon>environmental samples</taxon>
    </lineage>
</organism>
<name>K2A315_9BACT</name>
<reference evidence="1" key="1">
    <citation type="journal article" date="2012" name="Science">
        <title>Fermentation, hydrogen, and sulfur metabolism in multiple uncultivated bacterial phyla.</title>
        <authorList>
            <person name="Wrighton K.C."/>
            <person name="Thomas B.C."/>
            <person name="Sharon I."/>
            <person name="Miller C.S."/>
            <person name="Castelle C.J."/>
            <person name="VerBerkmoes N.C."/>
            <person name="Wilkins M.J."/>
            <person name="Hettich R.L."/>
            <person name="Lipton M.S."/>
            <person name="Williams K.H."/>
            <person name="Long P.E."/>
            <person name="Banfield J.F."/>
        </authorList>
    </citation>
    <scope>NUCLEOTIDE SEQUENCE [LARGE SCALE GENOMIC DNA]</scope>
</reference>
<evidence type="ECO:0000313" key="1">
    <source>
        <dbReference type="EMBL" id="EKD44414.1"/>
    </source>
</evidence>
<dbReference type="EMBL" id="AMFJ01028873">
    <property type="protein sequence ID" value="EKD44414.1"/>
    <property type="molecule type" value="Genomic_DNA"/>
</dbReference>
<accession>K2A315</accession>
<proteinExistence type="predicted"/>
<protein>
    <submittedName>
        <fullName evidence="1">Uncharacterized protein</fullName>
    </submittedName>
</protein>